<dbReference type="PANTHER" id="PTHR43884:SF20">
    <property type="entry name" value="ACYL-COA DEHYDROGENASE FADE28"/>
    <property type="match status" value="1"/>
</dbReference>
<reference evidence="9" key="1">
    <citation type="journal article" date="2019" name="Int. J. Syst. Evol. Microbiol.">
        <title>The Global Catalogue of Microorganisms (GCM) 10K type strain sequencing project: providing services to taxonomists for standard genome sequencing and annotation.</title>
        <authorList>
            <consortium name="The Broad Institute Genomics Platform"/>
            <consortium name="The Broad Institute Genome Sequencing Center for Infectious Disease"/>
            <person name="Wu L."/>
            <person name="Ma J."/>
        </authorList>
    </citation>
    <scope>NUCLEOTIDE SEQUENCE [LARGE SCALE GENOMIC DNA]</scope>
    <source>
        <strain evidence="9">JCM 17906</strain>
    </source>
</reference>
<dbReference type="InterPro" id="IPR009100">
    <property type="entry name" value="AcylCoA_DH/oxidase_NM_dom_sf"/>
</dbReference>
<dbReference type="PANTHER" id="PTHR43884">
    <property type="entry name" value="ACYL-COA DEHYDROGENASE"/>
    <property type="match status" value="1"/>
</dbReference>
<evidence type="ECO:0000256" key="4">
    <source>
        <dbReference type="ARBA" id="ARBA00022827"/>
    </source>
</evidence>
<gene>
    <name evidence="8" type="ORF">GCM10023175_53080</name>
</gene>
<comment type="similarity">
    <text evidence="2">Belongs to the acyl-CoA dehydrogenase family.</text>
</comment>
<evidence type="ECO:0000256" key="3">
    <source>
        <dbReference type="ARBA" id="ARBA00022630"/>
    </source>
</evidence>
<dbReference type="RefSeq" id="WP_345424244.1">
    <property type="nucleotide sequence ID" value="NZ_BAABGT010000083.1"/>
</dbReference>
<evidence type="ECO:0000256" key="2">
    <source>
        <dbReference type="ARBA" id="ARBA00009347"/>
    </source>
</evidence>
<dbReference type="Pfam" id="PF00441">
    <property type="entry name" value="Acyl-CoA_dh_1"/>
    <property type="match status" value="1"/>
</dbReference>
<keyword evidence="5" id="KW-0560">Oxidoreductase</keyword>
<keyword evidence="3" id="KW-0285">Flavoprotein</keyword>
<sequence length="370" mass="39239">MDLMLTAEQAELQNTARRYAERNLAFQHEPGAAPARPAIETMRAMAELGWTSLGIPEDEHGAGGGVLELCLVLEELGRVGAITPLASTATVVLPMIAARVNGSDPRLREAADGTLIATLGLLDDGARDEWESSAALCARRDGDGWLVDGRIGLVPWAVSAGLVALRCELDEAGPALVLLPTDRSGVVVTAQEAIGPEPRASVSLAGVRISGDDVLASGPDGAELVVSTRDIATVLQTAWAVGAAEAALGLSVEYAKQREQFGRAIATYQAVSHRCADMRMGIDALRLMIWETAWAIDHGRSEVVELVASTKAFADDVFGLTIVNAHQVHGAIGYSMEYPLQHYTRILKTAQLELGGPGRQLERIAIRLGL</sequence>
<dbReference type="Gene3D" id="2.40.110.10">
    <property type="entry name" value="Butyryl-CoA Dehydrogenase, subunit A, domain 2"/>
    <property type="match status" value="1"/>
</dbReference>
<dbReference type="Proteomes" id="UP001501598">
    <property type="component" value="Unassembled WGS sequence"/>
</dbReference>
<dbReference type="CDD" id="cd00567">
    <property type="entry name" value="ACAD"/>
    <property type="match status" value="1"/>
</dbReference>
<proteinExistence type="inferred from homology"/>
<comment type="cofactor">
    <cofactor evidence="1">
        <name>FAD</name>
        <dbReference type="ChEBI" id="CHEBI:57692"/>
    </cofactor>
</comment>
<dbReference type="SUPFAM" id="SSF56645">
    <property type="entry name" value="Acyl-CoA dehydrogenase NM domain-like"/>
    <property type="match status" value="1"/>
</dbReference>
<evidence type="ECO:0000313" key="9">
    <source>
        <dbReference type="Proteomes" id="UP001501598"/>
    </source>
</evidence>
<name>A0ABP8S061_9PSEU</name>
<comment type="caution">
    <text evidence="8">The sequence shown here is derived from an EMBL/GenBank/DDBJ whole genome shotgun (WGS) entry which is preliminary data.</text>
</comment>
<evidence type="ECO:0000259" key="7">
    <source>
        <dbReference type="Pfam" id="PF02771"/>
    </source>
</evidence>
<dbReference type="Gene3D" id="1.10.540.10">
    <property type="entry name" value="Acyl-CoA dehydrogenase/oxidase, N-terminal domain"/>
    <property type="match status" value="1"/>
</dbReference>
<dbReference type="Pfam" id="PF02771">
    <property type="entry name" value="Acyl-CoA_dh_N"/>
    <property type="match status" value="1"/>
</dbReference>
<dbReference type="InterPro" id="IPR037069">
    <property type="entry name" value="AcylCoA_DH/ox_N_sf"/>
</dbReference>
<dbReference type="SUPFAM" id="SSF47203">
    <property type="entry name" value="Acyl-CoA dehydrogenase C-terminal domain-like"/>
    <property type="match status" value="1"/>
</dbReference>
<dbReference type="EMBL" id="BAABGT010000083">
    <property type="protein sequence ID" value="GAA4554657.1"/>
    <property type="molecule type" value="Genomic_DNA"/>
</dbReference>
<evidence type="ECO:0000256" key="1">
    <source>
        <dbReference type="ARBA" id="ARBA00001974"/>
    </source>
</evidence>
<feature type="domain" description="Acyl-CoA dehydrogenase/oxidase C-terminal" evidence="6">
    <location>
        <begin position="232"/>
        <end position="367"/>
    </location>
</feature>
<dbReference type="InterPro" id="IPR009075">
    <property type="entry name" value="AcylCo_DH/oxidase_C"/>
</dbReference>
<organism evidence="8 9">
    <name type="scientific">Pseudonocardia xishanensis</name>
    <dbReference type="NCBI Taxonomy" id="630995"/>
    <lineage>
        <taxon>Bacteria</taxon>
        <taxon>Bacillati</taxon>
        <taxon>Actinomycetota</taxon>
        <taxon>Actinomycetes</taxon>
        <taxon>Pseudonocardiales</taxon>
        <taxon>Pseudonocardiaceae</taxon>
        <taxon>Pseudonocardia</taxon>
    </lineage>
</organism>
<dbReference type="InterPro" id="IPR046373">
    <property type="entry name" value="Acyl-CoA_Oxase/DH_mid-dom_sf"/>
</dbReference>
<keyword evidence="9" id="KW-1185">Reference proteome</keyword>
<dbReference type="InterPro" id="IPR036250">
    <property type="entry name" value="AcylCo_DH-like_C"/>
</dbReference>
<feature type="domain" description="Acyl-CoA dehydrogenase/oxidase N-terminal" evidence="7">
    <location>
        <begin position="6"/>
        <end position="96"/>
    </location>
</feature>
<evidence type="ECO:0000256" key="5">
    <source>
        <dbReference type="ARBA" id="ARBA00023002"/>
    </source>
</evidence>
<dbReference type="InterPro" id="IPR013786">
    <property type="entry name" value="AcylCoA_DH/ox_N"/>
</dbReference>
<keyword evidence="4" id="KW-0274">FAD</keyword>
<evidence type="ECO:0000313" key="8">
    <source>
        <dbReference type="EMBL" id="GAA4554657.1"/>
    </source>
</evidence>
<protein>
    <submittedName>
        <fullName evidence="8">Acyl-CoA dehydrogenase family protein</fullName>
    </submittedName>
</protein>
<evidence type="ECO:0000259" key="6">
    <source>
        <dbReference type="Pfam" id="PF00441"/>
    </source>
</evidence>
<accession>A0ABP8S061</accession>
<dbReference type="Gene3D" id="1.20.140.10">
    <property type="entry name" value="Butyryl-CoA Dehydrogenase, subunit A, domain 3"/>
    <property type="match status" value="1"/>
</dbReference>